<feature type="active site" description="Proton donor/acceptor" evidence="7">
    <location>
        <position position="92"/>
    </location>
</feature>
<dbReference type="Proteomes" id="UP000199537">
    <property type="component" value="Unassembled WGS sequence"/>
</dbReference>
<feature type="active site" description="Schiff-base intermediate with acetaldehyde" evidence="7">
    <location>
        <position position="156"/>
    </location>
</feature>
<dbReference type="AlphaFoldDB" id="A0A1I7NDS5"/>
<dbReference type="PIRSF" id="PIRSF001357">
    <property type="entry name" value="DeoC"/>
    <property type="match status" value="1"/>
</dbReference>
<dbReference type="PANTHER" id="PTHR10889:SF1">
    <property type="entry name" value="DEOXYRIBOSE-PHOSPHATE ALDOLASE"/>
    <property type="match status" value="1"/>
</dbReference>
<proteinExistence type="inferred from homology"/>
<keyword evidence="2 7" id="KW-0963">Cytoplasm</keyword>
<keyword evidence="3 7" id="KW-0456">Lyase</keyword>
<accession>A0A1I7NDS5</accession>
<feature type="active site" description="Proton donor/acceptor" evidence="7">
    <location>
        <position position="185"/>
    </location>
</feature>
<dbReference type="HAMAP" id="MF_00114">
    <property type="entry name" value="DeoC_type1"/>
    <property type="match status" value="1"/>
</dbReference>
<dbReference type="InterPro" id="IPR002915">
    <property type="entry name" value="DeoC/FbaB/LacD_aldolase"/>
</dbReference>
<evidence type="ECO:0000256" key="1">
    <source>
        <dbReference type="ARBA" id="ARBA00010936"/>
    </source>
</evidence>
<dbReference type="UniPathway" id="UPA00002">
    <property type="reaction ID" value="UER00468"/>
</dbReference>
<reference evidence="9" key="1">
    <citation type="submission" date="2016-10" db="EMBL/GenBank/DDBJ databases">
        <authorList>
            <person name="Varghese N."/>
            <person name="Submissions S."/>
        </authorList>
    </citation>
    <scope>NUCLEOTIDE SEQUENCE [LARGE SCALE GENOMIC DNA]</scope>
    <source>
        <strain evidence="9">DSM 14807</strain>
    </source>
</reference>
<comment type="subcellular location">
    <subcellularLocation>
        <location evidence="7">Cytoplasm</location>
    </subcellularLocation>
</comment>
<dbReference type="GO" id="GO:0009264">
    <property type="term" value="P:deoxyribonucleotide catabolic process"/>
    <property type="evidence" value="ECO:0007669"/>
    <property type="project" value="UniProtKB-UniRule"/>
</dbReference>
<dbReference type="SUPFAM" id="SSF51569">
    <property type="entry name" value="Aldolase"/>
    <property type="match status" value="1"/>
</dbReference>
<comment type="function">
    <text evidence="6 7">Catalyzes a reversible aldol reaction between acetaldehyde and D-glyceraldehyde 3-phosphate to generate 2-deoxy-D-ribose 5-phosphate.</text>
</comment>
<dbReference type="PANTHER" id="PTHR10889">
    <property type="entry name" value="DEOXYRIBOSE-PHOSPHATE ALDOLASE"/>
    <property type="match status" value="1"/>
</dbReference>
<evidence type="ECO:0000256" key="3">
    <source>
        <dbReference type="ARBA" id="ARBA00023239"/>
    </source>
</evidence>
<dbReference type="InterPro" id="IPR028581">
    <property type="entry name" value="DeoC_typeI"/>
</dbReference>
<evidence type="ECO:0000256" key="7">
    <source>
        <dbReference type="HAMAP-Rule" id="MF_00114"/>
    </source>
</evidence>
<organism evidence="8 9">
    <name type="scientific">Thermoflavifilum thermophilum</name>
    <dbReference type="NCBI Taxonomy" id="1393122"/>
    <lineage>
        <taxon>Bacteria</taxon>
        <taxon>Pseudomonadati</taxon>
        <taxon>Bacteroidota</taxon>
        <taxon>Chitinophagia</taxon>
        <taxon>Chitinophagales</taxon>
        <taxon>Chitinophagaceae</taxon>
        <taxon>Thermoflavifilum</taxon>
    </lineage>
</organism>
<comment type="similarity">
    <text evidence="1 7">Belongs to the DeoC/FbaB aldolase family. DeoC type 1 subfamily.</text>
</comment>
<sequence length="223" mass="24280">MSSASVASYIDHTLLKPTAKAADIDRLCEEAMQYGFAAVCVPPCYVSRARQYLQGSRVKVATVVGFPLGYATIETKLAEAKQAMGEGADELDMVMNLSALFSGDEAYLRREIETILPVVHDGSKILKLIIESGILSEDQIRFCCNLYGNYPVDFLKTSTGFAEKGASLEAVKLMRSLLPENIQIKASGGIRHYEQVRQYLEAGATRIGCSAGVAIMQEAIQQV</sequence>
<dbReference type="InterPro" id="IPR011343">
    <property type="entry name" value="DeoC"/>
</dbReference>
<dbReference type="NCBIfam" id="TIGR00126">
    <property type="entry name" value="deoC"/>
    <property type="match status" value="1"/>
</dbReference>
<evidence type="ECO:0000313" key="8">
    <source>
        <dbReference type="EMBL" id="SFV32696.1"/>
    </source>
</evidence>
<dbReference type="CDD" id="cd00959">
    <property type="entry name" value="DeoC"/>
    <property type="match status" value="1"/>
</dbReference>
<keyword evidence="4 7" id="KW-0704">Schiff base</keyword>
<dbReference type="RefSeq" id="WP_092459316.1">
    <property type="nucleotide sequence ID" value="NZ_FPCJ01000001.1"/>
</dbReference>
<dbReference type="FunFam" id="3.20.20.70:FF:000044">
    <property type="entry name" value="Deoxyribose-phosphate aldolase"/>
    <property type="match status" value="1"/>
</dbReference>
<dbReference type="GO" id="GO:0006018">
    <property type="term" value="P:2-deoxyribose 1-phosphate catabolic process"/>
    <property type="evidence" value="ECO:0007669"/>
    <property type="project" value="UniProtKB-UniRule"/>
</dbReference>
<evidence type="ECO:0000256" key="2">
    <source>
        <dbReference type="ARBA" id="ARBA00022490"/>
    </source>
</evidence>
<dbReference type="EMBL" id="FPCJ01000001">
    <property type="protein sequence ID" value="SFV32696.1"/>
    <property type="molecule type" value="Genomic_DNA"/>
</dbReference>
<evidence type="ECO:0000256" key="4">
    <source>
        <dbReference type="ARBA" id="ARBA00023270"/>
    </source>
</evidence>
<dbReference type="InterPro" id="IPR013785">
    <property type="entry name" value="Aldolase_TIM"/>
</dbReference>
<dbReference type="EC" id="4.1.2.4" evidence="7"/>
<gene>
    <name evidence="7" type="primary">deoC</name>
    <name evidence="8" type="ORF">SAMN05660895_1425</name>
</gene>
<dbReference type="SMART" id="SM01133">
    <property type="entry name" value="DeoC"/>
    <property type="match status" value="1"/>
</dbReference>
<dbReference type="Pfam" id="PF01791">
    <property type="entry name" value="DeoC"/>
    <property type="match status" value="1"/>
</dbReference>
<protein>
    <recommendedName>
        <fullName evidence="7">Deoxyribose-phosphate aldolase</fullName>
        <shortName evidence="7">DERA</shortName>
        <ecNumber evidence="7">4.1.2.4</ecNumber>
    </recommendedName>
    <alternativeName>
        <fullName evidence="7">2-deoxy-D-ribose 5-phosphate aldolase</fullName>
    </alternativeName>
    <alternativeName>
        <fullName evidence="7">Phosphodeoxyriboaldolase</fullName>
        <shortName evidence="7">Deoxyriboaldolase</shortName>
    </alternativeName>
</protein>
<dbReference type="GO" id="GO:0005737">
    <property type="term" value="C:cytoplasm"/>
    <property type="evidence" value="ECO:0007669"/>
    <property type="project" value="UniProtKB-SubCell"/>
</dbReference>
<name>A0A1I7NDS5_9BACT</name>
<dbReference type="OrthoDB" id="9778711at2"/>
<dbReference type="GO" id="GO:0016052">
    <property type="term" value="P:carbohydrate catabolic process"/>
    <property type="evidence" value="ECO:0007669"/>
    <property type="project" value="TreeGrafter"/>
</dbReference>
<evidence type="ECO:0000256" key="5">
    <source>
        <dbReference type="ARBA" id="ARBA00048791"/>
    </source>
</evidence>
<keyword evidence="9" id="KW-1185">Reference proteome</keyword>
<dbReference type="GO" id="GO:0004139">
    <property type="term" value="F:deoxyribose-phosphate aldolase activity"/>
    <property type="evidence" value="ECO:0007669"/>
    <property type="project" value="UniProtKB-UniRule"/>
</dbReference>
<comment type="catalytic activity">
    <reaction evidence="5 7">
        <text>2-deoxy-D-ribose 5-phosphate = D-glyceraldehyde 3-phosphate + acetaldehyde</text>
        <dbReference type="Rhea" id="RHEA:12821"/>
        <dbReference type="ChEBI" id="CHEBI:15343"/>
        <dbReference type="ChEBI" id="CHEBI:59776"/>
        <dbReference type="ChEBI" id="CHEBI:62877"/>
        <dbReference type="EC" id="4.1.2.4"/>
    </reaction>
</comment>
<evidence type="ECO:0000256" key="6">
    <source>
        <dbReference type="ARBA" id="ARBA00056337"/>
    </source>
</evidence>
<dbReference type="STRING" id="1393122.SAMN05660895_1425"/>
<dbReference type="Gene3D" id="3.20.20.70">
    <property type="entry name" value="Aldolase class I"/>
    <property type="match status" value="1"/>
</dbReference>
<evidence type="ECO:0000313" key="9">
    <source>
        <dbReference type="Proteomes" id="UP000199537"/>
    </source>
</evidence>
<comment type="pathway">
    <text evidence="7">Carbohydrate degradation; 2-deoxy-D-ribose 1-phosphate degradation; D-glyceraldehyde 3-phosphate and acetaldehyde from 2-deoxy-alpha-D-ribose 1-phosphate: step 2/2.</text>
</comment>